<gene>
    <name evidence="10" type="ORF">B0T18DRAFT_468793</name>
</gene>
<dbReference type="PANTHER" id="PTHR43772">
    <property type="entry name" value="ENDO-1,4-BETA-XYLANASE"/>
    <property type="match status" value="1"/>
</dbReference>
<organism evidence="10 11">
    <name type="scientific">Schizothecium vesticola</name>
    <dbReference type="NCBI Taxonomy" id="314040"/>
    <lineage>
        <taxon>Eukaryota</taxon>
        <taxon>Fungi</taxon>
        <taxon>Dikarya</taxon>
        <taxon>Ascomycota</taxon>
        <taxon>Pezizomycotina</taxon>
        <taxon>Sordariomycetes</taxon>
        <taxon>Sordariomycetidae</taxon>
        <taxon>Sordariales</taxon>
        <taxon>Schizotheciaceae</taxon>
        <taxon>Schizothecium</taxon>
    </lineage>
</organism>
<name>A0AA40EQ57_9PEZI</name>
<comment type="similarity">
    <text evidence="1 7">Belongs to the glycosyl hydrolase 43 family.</text>
</comment>
<evidence type="ECO:0000256" key="8">
    <source>
        <dbReference type="SAM" id="SignalP"/>
    </source>
</evidence>
<protein>
    <submittedName>
        <fullName evidence="10">Arabinoxylan arabinofuranohydrolase</fullName>
    </submittedName>
</protein>
<dbReference type="InterPro" id="IPR052176">
    <property type="entry name" value="Glycosyl_Hydrlase_43_Enz"/>
</dbReference>
<dbReference type="Pfam" id="PF03422">
    <property type="entry name" value="CBM_6"/>
    <property type="match status" value="1"/>
</dbReference>
<keyword evidence="11" id="KW-1185">Reference proteome</keyword>
<feature type="signal peptide" evidence="8">
    <location>
        <begin position="1"/>
        <end position="20"/>
    </location>
</feature>
<dbReference type="CDD" id="cd04084">
    <property type="entry name" value="CBM6_xylanase-like"/>
    <property type="match status" value="1"/>
</dbReference>
<evidence type="ECO:0000256" key="6">
    <source>
        <dbReference type="PIRSR" id="PIRSR606710-2"/>
    </source>
</evidence>
<evidence type="ECO:0000256" key="3">
    <source>
        <dbReference type="ARBA" id="ARBA00022801"/>
    </source>
</evidence>
<sequence>MKRLLAPLALLLGNIGLAAADNPIIQTIYTADPAPYVFNDTLYLVADHDEDTANTFFEMKEWRLYASTDVVNWQDYGTIASLKDTFKWSVDRAWAPQLVQGGAMAIGVATSKTITGPYKDALGKALISNNNIDPTVWVDDDGQAYLYIANSGFFYARLNPDMISISGGVVSQSKPNGLTEGPWLYKRNGKYYMVAASNGIPESITYTISTGGPTGPWNGKSGTIMGPTGSSFTNHAGIVDYKNHSLFFYHNGGLPGGGGYKRSICIEDFTYASDGSIPSIKPTTAGAAQIGSLNPYVQTSATTIAFSAGVETQKYNEGFMNVYNTNANGAYIKVKGVDFGSAGATSLSVRVASSGSGKLTASLGSRTGTVIATCTIAGTGGSQKWTTVSCPVTGAKGKNDLYWTFSGSYQFAWWQFTASNATTS</sequence>
<evidence type="ECO:0000259" key="9">
    <source>
        <dbReference type="PROSITE" id="PS51175"/>
    </source>
</evidence>
<feature type="chain" id="PRO_5041233005" evidence="8">
    <location>
        <begin position="21"/>
        <end position="424"/>
    </location>
</feature>
<dbReference type="InterPro" id="IPR008979">
    <property type="entry name" value="Galactose-bd-like_sf"/>
</dbReference>
<dbReference type="SUPFAM" id="SSF49785">
    <property type="entry name" value="Galactose-binding domain-like"/>
    <property type="match status" value="1"/>
</dbReference>
<keyword evidence="3 7" id="KW-0378">Hydrolase</keyword>
<dbReference type="InterPro" id="IPR023296">
    <property type="entry name" value="Glyco_hydro_beta-prop_sf"/>
</dbReference>
<evidence type="ECO:0000256" key="7">
    <source>
        <dbReference type="RuleBase" id="RU361187"/>
    </source>
</evidence>
<dbReference type="AlphaFoldDB" id="A0AA40EQ57"/>
<dbReference type="Pfam" id="PF04616">
    <property type="entry name" value="Glyco_hydro_43"/>
    <property type="match status" value="1"/>
</dbReference>
<feature type="domain" description="CBM6" evidence="9">
    <location>
        <begin position="295"/>
        <end position="417"/>
    </location>
</feature>
<keyword evidence="2 8" id="KW-0732">Signal</keyword>
<evidence type="ECO:0000313" key="11">
    <source>
        <dbReference type="Proteomes" id="UP001172155"/>
    </source>
</evidence>
<feature type="site" description="Important for catalytic activity, responsible for pKa modulation of the active site Glu and correct orientation of both the proton donor and substrate" evidence="6">
    <location>
        <position position="133"/>
    </location>
</feature>
<dbReference type="PANTHER" id="PTHR43772:SF2">
    <property type="entry name" value="PUTATIVE (AFU_ORTHOLOGUE AFUA_2G04480)-RELATED"/>
    <property type="match status" value="1"/>
</dbReference>
<comment type="caution">
    <text evidence="10">The sequence shown here is derived from an EMBL/GenBank/DDBJ whole genome shotgun (WGS) entry which is preliminary data.</text>
</comment>
<reference evidence="10" key="1">
    <citation type="submission" date="2023-06" db="EMBL/GenBank/DDBJ databases">
        <title>Genome-scale phylogeny and comparative genomics of the fungal order Sordariales.</title>
        <authorList>
            <consortium name="Lawrence Berkeley National Laboratory"/>
            <person name="Hensen N."/>
            <person name="Bonometti L."/>
            <person name="Westerberg I."/>
            <person name="Brannstrom I.O."/>
            <person name="Guillou S."/>
            <person name="Cros-Aarteil S."/>
            <person name="Calhoun S."/>
            <person name="Haridas S."/>
            <person name="Kuo A."/>
            <person name="Mondo S."/>
            <person name="Pangilinan J."/>
            <person name="Riley R."/>
            <person name="LaButti K."/>
            <person name="Andreopoulos B."/>
            <person name="Lipzen A."/>
            <person name="Chen C."/>
            <person name="Yanf M."/>
            <person name="Daum C."/>
            <person name="Ng V."/>
            <person name="Clum A."/>
            <person name="Steindorff A."/>
            <person name="Ohm R."/>
            <person name="Martin F."/>
            <person name="Silar P."/>
            <person name="Natvig D."/>
            <person name="Lalanne C."/>
            <person name="Gautier V."/>
            <person name="Ament-velasquez S.L."/>
            <person name="Kruys A."/>
            <person name="Hutchinson M.I."/>
            <person name="Powell A.J."/>
            <person name="Barry K."/>
            <person name="Miller A.N."/>
            <person name="Grigoriev I.V."/>
            <person name="Debuchy R."/>
            <person name="Gladieux P."/>
            <person name="Thoren M.H."/>
            <person name="Johannesson H."/>
        </authorList>
    </citation>
    <scope>NUCLEOTIDE SEQUENCE</scope>
    <source>
        <strain evidence="10">SMH3187-1</strain>
    </source>
</reference>
<evidence type="ECO:0000313" key="10">
    <source>
        <dbReference type="EMBL" id="KAK0743464.1"/>
    </source>
</evidence>
<evidence type="ECO:0000256" key="5">
    <source>
        <dbReference type="ARBA" id="ARBA00023295"/>
    </source>
</evidence>
<proteinExistence type="inferred from homology"/>
<dbReference type="InterPro" id="IPR005084">
    <property type="entry name" value="CBM6"/>
</dbReference>
<dbReference type="GO" id="GO:0004553">
    <property type="term" value="F:hydrolase activity, hydrolyzing O-glycosyl compounds"/>
    <property type="evidence" value="ECO:0007669"/>
    <property type="project" value="InterPro"/>
</dbReference>
<keyword evidence="4" id="KW-0119">Carbohydrate metabolism</keyword>
<dbReference type="Gene3D" id="2.115.10.20">
    <property type="entry name" value="Glycosyl hydrolase domain, family 43"/>
    <property type="match status" value="1"/>
</dbReference>
<keyword evidence="5 7" id="KW-0326">Glycosidase</keyword>
<dbReference type="EMBL" id="JAUKUD010000005">
    <property type="protein sequence ID" value="KAK0743464.1"/>
    <property type="molecule type" value="Genomic_DNA"/>
</dbReference>
<evidence type="ECO:0000256" key="2">
    <source>
        <dbReference type="ARBA" id="ARBA00022729"/>
    </source>
</evidence>
<dbReference type="InterPro" id="IPR006710">
    <property type="entry name" value="Glyco_hydro_43"/>
</dbReference>
<dbReference type="InterPro" id="IPR006584">
    <property type="entry name" value="Cellulose-bd_IV"/>
</dbReference>
<dbReference type="GO" id="GO:0005975">
    <property type="term" value="P:carbohydrate metabolic process"/>
    <property type="evidence" value="ECO:0007669"/>
    <property type="project" value="InterPro"/>
</dbReference>
<evidence type="ECO:0000256" key="4">
    <source>
        <dbReference type="ARBA" id="ARBA00023277"/>
    </source>
</evidence>
<dbReference type="PROSITE" id="PS51175">
    <property type="entry name" value="CBM6"/>
    <property type="match status" value="1"/>
</dbReference>
<dbReference type="Proteomes" id="UP001172155">
    <property type="component" value="Unassembled WGS sequence"/>
</dbReference>
<dbReference type="SMART" id="SM00606">
    <property type="entry name" value="CBD_IV"/>
    <property type="match status" value="1"/>
</dbReference>
<dbReference type="Gene3D" id="2.60.120.260">
    <property type="entry name" value="Galactose-binding domain-like"/>
    <property type="match status" value="1"/>
</dbReference>
<evidence type="ECO:0000256" key="1">
    <source>
        <dbReference type="ARBA" id="ARBA00009865"/>
    </source>
</evidence>
<dbReference type="SUPFAM" id="SSF75005">
    <property type="entry name" value="Arabinanase/levansucrase/invertase"/>
    <property type="match status" value="1"/>
</dbReference>
<accession>A0AA40EQ57</accession>
<dbReference type="GO" id="GO:0030246">
    <property type="term" value="F:carbohydrate binding"/>
    <property type="evidence" value="ECO:0007669"/>
    <property type="project" value="InterPro"/>
</dbReference>